<dbReference type="GO" id="GO:0055085">
    <property type="term" value="P:transmembrane transport"/>
    <property type="evidence" value="ECO:0007669"/>
    <property type="project" value="InterPro"/>
</dbReference>
<evidence type="ECO:0000256" key="4">
    <source>
        <dbReference type="ARBA" id="ARBA00022692"/>
    </source>
</evidence>
<protein>
    <submittedName>
        <fullName evidence="9">Carbohydrate ABC transporter membrane protein 1 (CUT1 family)</fullName>
    </submittedName>
</protein>
<keyword evidence="6 7" id="KW-0472">Membrane</keyword>
<keyword evidence="10" id="KW-1185">Reference proteome</keyword>
<feature type="transmembrane region" description="Helical" evidence="7">
    <location>
        <begin position="23"/>
        <end position="45"/>
    </location>
</feature>
<sequence length="326" mass="36545">MAVPKVKASGSTGGRRKIRSRQVWPYMFILPFFVIYIAFNCYPLIYTFFISLNEWDGFTEPVMTGLSNYKNIFTEDPYFLKSIGNTLLFMAFDIPIVILGGLLLASAFNNRKLKGANFFRTAAFLPYITIPVAIGVLFSLLFDWNSGTINELLARAGLISKHINFLGTPSLARMIVILMICWKYIGYHMIFFNAGISGISMELYEAADVDGASGFTKFTRITIPLLKPIIEYLVIMNIIWGFQLFDEPKVLFSSWTSSTGASSLVGGPLKSCMTAIWYIYDTSFGSQMRYGKGAAAAYGTFMFILVFSLAAFIVMKILGRKDRDGR</sequence>
<feature type="domain" description="ABC transmembrane type-1" evidence="8">
    <location>
        <begin position="83"/>
        <end position="311"/>
    </location>
</feature>
<comment type="similarity">
    <text evidence="7">Belongs to the binding-protein-dependent transport system permease family.</text>
</comment>
<dbReference type="AlphaFoldDB" id="A0AB73T181"/>
<keyword evidence="5 7" id="KW-1133">Transmembrane helix</keyword>
<organism evidence="9 10">
    <name type="scientific">Murimonas intestini</name>
    <dbReference type="NCBI Taxonomy" id="1337051"/>
    <lineage>
        <taxon>Bacteria</taxon>
        <taxon>Bacillati</taxon>
        <taxon>Bacillota</taxon>
        <taxon>Clostridia</taxon>
        <taxon>Lachnospirales</taxon>
        <taxon>Lachnospiraceae</taxon>
        <taxon>Murimonas</taxon>
    </lineage>
</organism>
<dbReference type="Pfam" id="PF00528">
    <property type="entry name" value="BPD_transp_1"/>
    <property type="match status" value="1"/>
</dbReference>
<evidence type="ECO:0000256" key="1">
    <source>
        <dbReference type="ARBA" id="ARBA00004651"/>
    </source>
</evidence>
<dbReference type="Gene3D" id="1.10.3720.10">
    <property type="entry name" value="MetI-like"/>
    <property type="match status" value="1"/>
</dbReference>
<dbReference type="EMBL" id="QGGY01000011">
    <property type="protein sequence ID" value="PWJ73735.1"/>
    <property type="molecule type" value="Genomic_DNA"/>
</dbReference>
<comment type="subcellular location">
    <subcellularLocation>
        <location evidence="1 7">Cell membrane</location>
        <topology evidence="1 7">Multi-pass membrane protein</topology>
    </subcellularLocation>
</comment>
<dbReference type="SUPFAM" id="SSF161098">
    <property type="entry name" value="MetI-like"/>
    <property type="match status" value="1"/>
</dbReference>
<evidence type="ECO:0000256" key="5">
    <source>
        <dbReference type="ARBA" id="ARBA00022989"/>
    </source>
</evidence>
<dbReference type="InterPro" id="IPR051393">
    <property type="entry name" value="ABC_transporter_permease"/>
</dbReference>
<dbReference type="CDD" id="cd06261">
    <property type="entry name" value="TM_PBP2"/>
    <property type="match status" value="1"/>
</dbReference>
<accession>A0AB73T181</accession>
<dbReference type="InterPro" id="IPR035906">
    <property type="entry name" value="MetI-like_sf"/>
</dbReference>
<feature type="transmembrane region" description="Helical" evidence="7">
    <location>
        <begin position="225"/>
        <end position="245"/>
    </location>
</feature>
<feature type="transmembrane region" description="Helical" evidence="7">
    <location>
        <begin position="121"/>
        <end position="142"/>
    </location>
</feature>
<keyword evidence="3" id="KW-1003">Cell membrane</keyword>
<evidence type="ECO:0000256" key="6">
    <source>
        <dbReference type="ARBA" id="ARBA00023136"/>
    </source>
</evidence>
<evidence type="ECO:0000256" key="2">
    <source>
        <dbReference type="ARBA" id="ARBA00022448"/>
    </source>
</evidence>
<evidence type="ECO:0000256" key="3">
    <source>
        <dbReference type="ARBA" id="ARBA00022475"/>
    </source>
</evidence>
<dbReference type="Proteomes" id="UP000245412">
    <property type="component" value="Unassembled WGS sequence"/>
</dbReference>
<dbReference type="PANTHER" id="PTHR30193:SF37">
    <property type="entry name" value="INNER MEMBRANE ABC TRANSPORTER PERMEASE PROTEIN YCJO"/>
    <property type="match status" value="1"/>
</dbReference>
<reference evidence="9 10" key="1">
    <citation type="submission" date="2018-05" db="EMBL/GenBank/DDBJ databases">
        <authorList>
            <person name="Goeker M."/>
            <person name="Huntemann M."/>
            <person name="Clum A."/>
            <person name="Pillay M."/>
            <person name="Palaniappan K."/>
            <person name="Varghese N."/>
            <person name="Mikhailova N."/>
            <person name="Stamatis D."/>
            <person name="Reddy T."/>
            <person name="Daum C."/>
            <person name="Shapiro N."/>
            <person name="Ivanova N."/>
            <person name="Kyrpides N."/>
            <person name="Woyke T."/>
        </authorList>
    </citation>
    <scope>NUCLEOTIDE SEQUENCE [LARGE SCALE GENOMIC DNA]</scope>
    <source>
        <strain evidence="9 10">DSM 26524</strain>
    </source>
</reference>
<gene>
    <name evidence="9" type="ORF">C7383_11166</name>
</gene>
<comment type="caution">
    <text evidence="9">The sequence shown here is derived from an EMBL/GenBank/DDBJ whole genome shotgun (WGS) entry which is preliminary data.</text>
</comment>
<evidence type="ECO:0000313" key="10">
    <source>
        <dbReference type="Proteomes" id="UP000245412"/>
    </source>
</evidence>
<dbReference type="InterPro" id="IPR000515">
    <property type="entry name" value="MetI-like"/>
</dbReference>
<evidence type="ECO:0000256" key="7">
    <source>
        <dbReference type="RuleBase" id="RU363032"/>
    </source>
</evidence>
<feature type="transmembrane region" description="Helical" evidence="7">
    <location>
        <begin position="295"/>
        <end position="318"/>
    </location>
</feature>
<dbReference type="RefSeq" id="WP_109747534.1">
    <property type="nucleotide sequence ID" value="NZ_CABJAT010000012.1"/>
</dbReference>
<proteinExistence type="inferred from homology"/>
<evidence type="ECO:0000259" key="8">
    <source>
        <dbReference type="PROSITE" id="PS50928"/>
    </source>
</evidence>
<keyword evidence="4 7" id="KW-0812">Transmembrane</keyword>
<feature type="transmembrane region" description="Helical" evidence="7">
    <location>
        <begin position="87"/>
        <end position="109"/>
    </location>
</feature>
<dbReference type="PROSITE" id="PS50928">
    <property type="entry name" value="ABC_TM1"/>
    <property type="match status" value="1"/>
</dbReference>
<evidence type="ECO:0000313" key="9">
    <source>
        <dbReference type="EMBL" id="PWJ73735.1"/>
    </source>
</evidence>
<dbReference type="GO" id="GO:0005886">
    <property type="term" value="C:plasma membrane"/>
    <property type="evidence" value="ECO:0007669"/>
    <property type="project" value="UniProtKB-SubCell"/>
</dbReference>
<keyword evidence="2 7" id="KW-0813">Transport</keyword>
<name>A0AB73T181_9FIRM</name>
<dbReference type="PANTHER" id="PTHR30193">
    <property type="entry name" value="ABC TRANSPORTER PERMEASE PROTEIN"/>
    <property type="match status" value="1"/>
</dbReference>